<reference evidence="2 3" key="1">
    <citation type="submission" date="2020-08" db="EMBL/GenBank/DDBJ databases">
        <title>Sequencing the genomes of 1000 actinobacteria strains.</title>
        <authorList>
            <person name="Klenk H.-P."/>
        </authorList>
    </citation>
    <scope>NUCLEOTIDE SEQUENCE [LARGE SCALE GENOMIC DNA]</scope>
    <source>
        <strain evidence="2 3">DSM 41654</strain>
    </source>
</reference>
<comment type="caution">
    <text evidence="2">The sequence shown here is derived from an EMBL/GenBank/DDBJ whole genome shotgun (WGS) entry which is preliminary data.</text>
</comment>
<feature type="region of interest" description="Disordered" evidence="1">
    <location>
        <begin position="1"/>
        <end position="46"/>
    </location>
</feature>
<evidence type="ECO:0000313" key="2">
    <source>
        <dbReference type="EMBL" id="MBB4924245.1"/>
    </source>
</evidence>
<evidence type="ECO:0000256" key="1">
    <source>
        <dbReference type="SAM" id="MobiDB-lite"/>
    </source>
</evidence>
<dbReference type="Proteomes" id="UP000540506">
    <property type="component" value="Unassembled WGS sequence"/>
</dbReference>
<proteinExistence type="predicted"/>
<evidence type="ECO:0000313" key="3">
    <source>
        <dbReference type="Proteomes" id="UP000540506"/>
    </source>
</evidence>
<dbReference type="EMBL" id="JACHJV010000001">
    <property type="protein sequence ID" value="MBB4924245.1"/>
    <property type="molecule type" value="Genomic_DNA"/>
</dbReference>
<keyword evidence="3" id="KW-1185">Reference proteome</keyword>
<sequence>MTQPTTAHRAALGTSPAAFPAQRTTAALPRPAARASAAGPTSTVSGWSSLRRGLAIVRGLHSLRSVPARPQPGYGESDGQ</sequence>
<dbReference type="RefSeq" id="WP_184936223.1">
    <property type="nucleotide sequence ID" value="NZ_JACHJV010000001.1"/>
</dbReference>
<dbReference type="AlphaFoldDB" id="A0A7W7R2T9"/>
<accession>A0A7W7R2T9</accession>
<feature type="compositionally biased region" description="Low complexity" evidence="1">
    <location>
        <begin position="20"/>
        <end position="43"/>
    </location>
</feature>
<organism evidence="2 3">
    <name type="scientific">Kitasatospora kifunensis</name>
    <name type="common">Streptomyces kifunensis</name>
    <dbReference type="NCBI Taxonomy" id="58351"/>
    <lineage>
        <taxon>Bacteria</taxon>
        <taxon>Bacillati</taxon>
        <taxon>Actinomycetota</taxon>
        <taxon>Actinomycetes</taxon>
        <taxon>Kitasatosporales</taxon>
        <taxon>Streptomycetaceae</taxon>
        <taxon>Kitasatospora</taxon>
    </lineage>
</organism>
<gene>
    <name evidence="2" type="ORF">FHR34_003238</name>
</gene>
<name>A0A7W7R2T9_KITKI</name>
<protein>
    <submittedName>
        <fullName evidence="2">Uncharacterized protein</fullName>
    </submittedName>
</protein>